<dbReference type="Proteomes" id="UP000248066">
    <property type="component" value="Unassembled WGS sequence"/>
</dbReference>
<dbReference type="EMBL" id="PDOF01000002">
    <property type="protein sequence ID" value="PYZ96914.1"/>
    <property type="molecule type" value="Genomic_DNA"/>
</dbReference>
<comment type="caution">
    <text evidence="3">The sequence shown here is derived from an EMBL/GenBank/DDBJ whole genome shotgun (WGS) entry which is preliminary data.</text>
</comment>
<keyword evidence="4" id="KW-1185">Reference proteome</keyword>
<dbReference type="GO" id="GO:0030436">
    <property type="term" value="P:asexual sporulation"/>
    <property type="evidence" value="ECO:0007669"/>
    <property type="project" value="InterPro"/>
</dbReference>
<protein>
    <submittedName>
        <fullName evidence="3">Small, acid-soluble spore protein K</fullName>
    </submittedName>
</protein>
<dbReference type="GO" id="GO:0030435">
    <property type="term" value="P:sporulation resulting in formation of a cellular spore"/>
    <property type="evidence" value="ECO:0007669"/>
    <property type="project" value="UniProtKB-KW"/>
</dbReference>
<accession>A0A2W0H506</accession>
<name>A0A2W0H506_9BACI</name>
<dbReference type="InterPro" id="IPR012611">
    <property type="entry name" value="SASP_SspK"/>
</dbReference>
<keyword evidence="1" id="KW-0749">Sporulation</keyword>
<evidence type="ECO:0000313" key="3">
    <source>
        <dbReference type="EMBL" id="PYZ96914.1"/>
    </source>
</evidence>
<organism evidence="3 4">
    <name type="scientific">Alteribacter lacisalsi</name>
    <dbReference type="NCBI Taxonomy" id="2045244"/>
    <lineage>
        <taxon>Bacteria</taxon>
        <taxon>Bacillati</taxon>
        <taxon>Bacillota</taxon>
        <taxon>Bacilli</taxon>
        <taxon>Bacillales</taxon>
        <taxon>Bacillaceae</taxon>
        <taxon>Alteribacter</taxon>
    </lineage>
</organism>
<dbReference type="Pfam" id="PF08176">
    <property type="entry name" value="SspK"/>
    <property type="match status" value="1"/>
</dbReference>
<dbReference type="RefSeq" id="WP_110520854.1">
    <property type="nucleotide sequence ID" value="NZ_PDOF01000002.1"/>
</dbReference>
<gene>
    <name evidence="3" type="ORF">CR205_14670</name>
</gene>
<dbReference type="GO" id="GO:0042601">
    <property type="term" value="C:endospore-forming forespore"/>
    <property type="evidence" value="ECO:0007669"/>
    <property type="project" value="InterPro"/>
</dbReference>
<dbReference type="OrthoDB" id="2382188at2"/>
<evidence type="ECO:0000256" key="1">
    <source>
        <dbReference type="ARBA" id="ARBA00022969"/>
    </source>
</evidence>
<feature type="region of interest" description="Disordered" evidence="2">
    <location>
        <begin position="1"/>
        <end position="47"/>
    </location>
</feature>
<feature type="compositionally biased region" description="Basic and acidic residues" evidence="2">
    <location>
        <begin position="14"/>
        <end position="24"/>
    </location>
</feature>
<proteinExistence type="predicted"/>
<evidence type="ECO:0000313" key="4">
    <source>
        <dbReference type="Proteomes" id="UP000248066"/>
    </source>
</evidence>
<sequence length="47" mass="5537">MRNKAKGFPNRMRFSKERRAESQHQSKRPNGEINTSPNARMHSSDEH</sequence>
<dbReference type="AlphaFoldDB" id="A0A2W0H506"/>
<evidence type="ECO:0000256" key="2">
    <source>
        <dbReference type="SAM" id="MobiDB-lite"/>
    </source>
</evidence>
<reference evidence="3 4" key="1">
    <citation type="submission" date="2017-10" db="EMBL/GenBank/DDBJ databases">
        <title>Bacillus sp. nov., a halophilic bacterium isolated from a Yangshapao Lake.</title>
        <authorList>
            <person name="Wang H."/>
        </authorList>
    </citation>
    <scope>NUCLEOTIDE SEQUENCE [LARGE SCALE GENOMIC DNA]</scope>
    <source>
        <strain evidence="3 4">YSP-3</strain>
    </source>
</reference>